<dbReference type="STRING" id="871571.HMPREF0580_0890"/>
<reference evidence="1" key="1">
    <citation type="submission" date="2010-08" db="EMBL/GenBank/DDBJ databases">
        <authorList>
            <person name="Muzny D."/>
            <person name="Qin X."/>
            <person name="Deng J."/>
            <person name="Jiang H."/>
            <person name="Liu Y."/>
            <person name="Qu J."/>
            <person name="Song X.-Z."/>
            <person name="Zhang L."/>
            <person name="Thornton R."/>
            <person name="Coyle M."/>
            <person name="Francisco L."/>
            <person name="Jackson L."/>
            <person name="Javaid M."/>
            <person name="Korchina V."/>
            <person name="Kovar C."/>
            <person name="Mata R."/>
            <person name="Mathew T."/>
            <person name="Ngo R."/>
            <person name="Nguyen L."/>
            <person name="Nguyen N."/>
            <person name="Okwuonu G."/>
            <person name="Ongeri F."/>
            <person name="Pham C."/>
            <person name="Simmons D."/>
            <person name="Wilczek-Boney K."/>
            <person name="Hale W."/>
            <person name="Jakkamsetti A."/>
            <person name="Pham P."/>
            <person name="Ruth R."/>
            <person name="San Lucas F."/>
            <person name="Warren J."/>
            <person name="Zhang J."/>
            <person name="Zhao Z."/>
            <person name="Zhou C."/>
            <person name="Zhu D."/>
            <person name="Lee S."/>
            <person name="Bess C."/>
            <person name="Blankenburg K."/>
            <person name="Forbes L."/>
            <person name="Fu Q."/>
            <person name="Gubbala S."/>
            <person name="Hirani K."/>
            <person name="Jayaseelan J.C."/>
            <person name="Lara F."/>
            <person name="Munidasa M."/>
            <person name="Palculict T."/>
            <person name="Patil S."/>
            <person name="Pu L.-L."/>
            <person name="Saada N."/>
            <person name="Tang L."/>
            <person name="Weissenberger G."/>
            <person name="Zhu Y."/>
            <person name="Hemphill L."/>
            <person name="Shang Y."/>
            <person name="Youmans B."/>
            <person name="Ayvaz T."/>
            <person name="Ross M."/>
            <person name="Santibanez J."/>
            <person name="Aqrawi P."/>
            <person name="Gross S."/>
            <person name="Joshi V."/>
            <person name="Fowler G."/>
            <person name="Nazareth L."/>
            <person name="Reid J."/>
            <person name="Worley K."/>
            <person name="Petrosino J."/>
            <person name="Highlander S."/>
            <person name="Gibbs R."/>
        </authorList>
    </citation>
    <scope>NUCLEOTIDE SEQUENCE [LARGE SCALE GENOMIC DNA]</scope>
    <source>
        <strain evidence="1">ATCC 35239</strain>
    </source>
</reference>
<proteinExistence type="predicted"/>
<dbReference type="Proteomes" id="UP000003045">
    <property type="component" value="Unassembled WGS sequence"/>
</dbReference>
<protein>
    <submittedName>
        <fullName evidence="1">Uncharacterized protein</fullName>
    </submittedName>
</protein>
<evidence type="ECO:0000313" key="2">
    <source>
        <dbReference type="Proteomes" id="UP000003045"/>
    </source>
</evidence>
<organism evidence="1 2">
    <name type="scientific">Mobiluncus mulieris ATCC 35239</name>
    <dbReference type="NCBI Taxonomy" id="871571"/>
    <lineage>
        <taxon>Bacteria</taxon>
        <taxon>Bacillati</taxon>
        <taxon>Actinomycetota</taxon>
        <taxon>Actinomycetes</taxon>
        <taxon>Actinomycetales</taxon>
        <taxon>Actinomycetaceae</taxon>
        <taxon>Mobiluncus</taxon>
    </lineage>
</organism>
<dbReference type="AlphaFoldDB" id="E0QPW3"/>
<dbReference type="EMBL" id="AEET01000024">
    <property type="protein sequence ID" value="EFM46343.1"/>
    <property type="molecule type" value="Genomic_DNA"/>
</dbReference>
<evidence type="ECO:0000313" key="1">
    <source>
        <dbReference type="EMBL" id="EFM46343.1"/>
    </source>
</evidence>
<comment type="caution">
    <text evidence="1">The sequence shown here is derived from an EMBL/GenBank/DDBJ whole genome shotgun (WGS) entry which is preliminary data.</text>
</comment>
<sequence>MWPYRFFWDFYQPPGCVFAGKHAPVWTAGEGTTLMNTGRVVYFRAQYA</sequence>
<name>E0QPW3_9ACTO</name>
<gene>
    <name evidence="1" type="ORF">HMPREF0580_0890</name>
</gene>
<accession>E0QPW3</accession>
<keyword evidence="2" id="KW-1185">Reference proteome</keyword>
<dbReference type="HOGENOM" id="CLU_3154947_0_0_11"/>